<dbReference type="InParanoid" id="A0A061EX91"/>
<dbReference type="OMA" id="ISHDEPI"/>
<evidence type="ECO:0008006" key="3">
    <source>
        <dbReference type="Google" id="ProtNLM"/>
    </source>
</evidence>
<dbReference type="PANTHER" id="PTHR11439">
    <property type="entry name" value="GAG-POL-RELATED RETROTRANSPOSON"/>
    <property type="match status" value="1"/>
</dbReference>
<gene>
    <name evidence="1" type="ORF">TCM_025056</name>
</gene>
<dbReference type="CDD" id="cd09272">
    <property type="entry name" value="RNase_HI_RT_Ty1"/>
    <property type="match status" value="1"/>
</dbReference>
<dbReference type="AlphaFoldDB" id="A0A061EX91"/>
<dbReference type="EMBL" id="CM001883">
    <property type="protein sequence ID" value="EOY09660.1"/>
    <property type="molecule type" value="Genomic_DNA"/>
</dbReference>
<dbReference type="Gramene" id="EOY09660">
    <property type="protein sequence ID" value="EOY09660"/>
    <property type="gene ID" value="TCM_025056"/>
</dbReference>
<keyword evidence="2" id="KW-1185">Reference proteome</keyword>
<name>A0A061EX91_THECC</name>
<dbReference type="HOGENOM" id="CLU_001650_6_4_1"/>
<protein>
    <recommendedName>
        <fullName evidence="3">Cysteine-rich RLK (RECEPTOR-like protein kinase) 8</fullName>
    </recommendedName>
</protein>
<accession>A0A061EX91</accession>
<dbReference type="Proteomes" id="UP000026915">
    <property type="component" value="Chromosome 5"/>
</dbReference>
<evidence type="ECO:0000313" key="2">
    <source>
        <dbReference type="Proteomes" id="UP000026915"/>
    </source>
</evidence>
<reference evidence="1 2" key="1">
    <citation type="journal article" date="2013" name="Genome Biol.">
        <title>The genome sequence of the most widely cultivated cacao type and its use to identify candidate genes regulating pod color.</title>
        <authorList>
            <person name="Motamayor J.C."/>
            <person name="Mockaitis K."/>
            <person name="Schmutz J."/>
            <person name="Haiminen N."/>
            <person name="Iii D.L."/>
            <person name="Cornejo O."/>
            <person name="Findley S.D."/>
            <person name="Zheng P."/>
            <person name="Utro F."/>
            <person name="Royaert S."/>
            <person name="Saski C."/>
            <person name="Jenkins J."/>
            <person name="Podicheti R."/>
            <person name="Zhao M."/>
            <person name="Scheffler B.E."/>
            <person name="Stack J.C."/>
            <person name="Feltus F.A."/>
            <person name="Mustiga G.M."/>
            <person name="Amores F."/>
            <person name="Phillips W."/>
            <person name="Marelli J.P."/>
            <person name="May G.D."/>
            <person name="Shapiro H."/>
            <person name="Ma J."/>
            <person name="Bustamante C.D."/>
            <person name="Schnell R.J."/>
            <person name="Main D."/>
            <person name="Gilbert D."/>
            <person name="Parida L."/>
            <person name="Kuhn D.N."/>
        </authorList>
    </citation>
    <scope>NUCLEOTIDE SEQUENCE [LARGE SCALE GENOMIC DNA]</scope>
    <source>
        <strain evidence="2">cv. Matina 1-6</strain>
    </source>
</reference>
<dbReference type="eggNOG" id="KOG0017">
    <property type="taxonomic scope" value="Eukaryota"/>
</dbReference>
<dbReference type="PANTHER" id="PTHR11439:SF498">
    <property type="entry name" value="DNAK FAMILY PROTEIN"/>
    <property type="match status" value="1"/>
</dbReference>
<dbReference type="STRING" id="3641.A0A061EX91"/>
<evidence type="ECO:0000313" key="1">
    <source>
        <dbReference type="EMBL" id="EOY09660.1"/>
    </source>
</evidence>
<proteinExistence type="predicted"/>
<sequence>MASTCCELIWLKYLLFDFGISHDEPIVLYLDSQAAIHMSKNPVFHERTKHIKMDCHFVREKVLAGVIKPVHISTNLQLADSFTKALQERQFHNLLSKMKVLNNHIAF</sequence>
<organism evidence="1 2">
    <name type="scientific">Theobroma cacao</name>
    <name type="common">Cacao</name>
    <name type="synonym">Cocoa</name>
    <dbReference type="NCBI Taxonomy" id="3641"/>
    <lineage>
        <taxon>Eukaryota</taxon>
        <taxon>Viridiplantae</taxon>
        <taxon>Streptophyta</taxon>
        <taxon>Embryophyta</taxon>
        <taxon>Tracheophyta</taxon>
        <taxon>Spermatophyta</taxon>
        <taxon>Magnoliopsida</taxon>
        <taxon>eudicotyledons</taxon>
        <taxon>Gunneridae</taxon>
        <taxon>Pentapetalae</taxon>
        <taxon>rosids</taxon>
        <taxon>malvids</taxon>
        <taxon>Malvales</taxon>
        <taxon>Malvaceae</taxon>
        <taxon>Byttnerioideae</taxon>
        <taxon>Theobroma</taxon>
    </lineage>
</organism>